<feature type="transmembrane region" description="Helical" evidence="7">
    <location>
        <begin position="130"/>
        <end position="155"/>
    </location>
</feature>
<evidence type="ECO:0000313" key="10">
    <source>
        <dbReference type="Proteomes" id="UP000624703"/>
    </source>
</evidence>
<feature type="transmembrane region" description="Helical" evidence="7">
    <location>
        <begin position="224"/>
        <end position="244"/>
    </location>
</feature>
<dbReference type="Proteomes" id="UP000624703">
    <property type="component" value="Unassembled WGS sequence"/>
</dbReference>
<dbReference type="Pfam" id="PF02554">
    <property type="entry name" value="CstA"/>
    <property type="match status" value="1"/>
</dbReference>
<comment type="caution">
    <text evidence="9">The sequence shown here is derived from an EMBL/GenBank/DDBJ whole genome shotgun (WGS) entry which is preliminary data.</text>
</comment>
<evidence type="ECO:0000256" key="4">
    <source>
        <dbReference type="ARBA" id="ARBA00022692"/>
    </source>
</evidence>
<evidence type="ECO:0000256" key="2">
    <source>
        <dbReference type="ARBA" id="ARBA00007755"/>
    </source>
</evidence>
<dbReference type="InterPro" id="IPR051605">
    <property type="entry name" value="CstA"/>
</dbReference>
<name>A0A8J7SK62_9BACT</name>
<proteinExistence type="inferred from homology"/>
<feature type="transmembrane region" description="Helical" evidence="7">
    <location>
        <begin position="541"/>
        <end position="568"/>
    </location>
</feature>
<dbReference type="InterPro" id="IPR003706">
    <property type="entry name" value="CstA_N"/>
</dbReference>
<dbReference type="PANTHER" id="PTHR30252">
    <property type="entry name" value="INNER MEMBRANE PEPTIDE TRANSPORTER"/>
    <property type="match status" value="1"/>
</dbReference>
<comment type="subcellular location">
    <subcellularLocation>
        <location evidence="1">Cell membrane</location>
        <topology evidence="1">Multi-pass membrane protein</topology>
    </subcellularLocation>
</comment>
<accession>A0A8J7SK62</accession>
<keyword evidence="6 7" id="KW-0472">Membrane</keyword>
<feature type="transmembrane region" description="Helical" evidence="7">
    <location>
        <begin position="510"/>
        <end position="534"/>
    </location>
</feature>
<evidence type="ECO:0000256" key="1">
    <source>
        <dbReference type="ARBA" id="ARBA00004651"/>
    </source>
</evidence>
<sequence>MITLAIALGSFILYFVAYHTYGKWLGEKVFRLDSKARVPSIELEDGSDYVPTHKNIVFGHHFTSIAGTGPIVGPALAVMWGWLPALLWVLFGSIFIGALHDFGSLIISMRNRGQTVGDIAGRVITPRVRMLFLLILALALTIVLAIFGLVIAAVFKQYPQAVTPCLIQIPLAAVIGLLIHRKGGKILIPSLIALGLMYLSVTFADTPFLHQFNTTLASQSIMTWVSALLVYSYVASVLPVWTLLQPRDYINSLQLLSALALLLVGLVVAGFFGGAPVSGIRPPLEIAAPAVESNFTAKNLPLIFPFLFVTIACGAVSGFHCLVSSGTSSKQLRCETDAKMVGFGSMLTEGFLAVLVILACVAGLGLGVSSQGGTLLGAEAWQTRYADWGSTQGLAAKVSAFVDGSANFLKALGISATFATTLMGVFVASFAATTLDSACRLQRYVIQEIAATMVRHQPTTAPHTGIKITANPISWLCHKHGATLFAIAIAWWMASLPAAPGKPAGTGGLILWPLFGATNQLLGGLAFLVILFWMRQQKMPIWFVVPPAIFMLILPIWAMGYQIFVAAIGSNQSWIDKQQWLLVSIGLSAIALELWMIAEAVLGWKSQRAADPITPQTVEQS</sequence>
<feature type="transmembrane region" description="Helical" evidence="7">
    <location>
        <begin position="481"/>
        <end position="498"/>
    </location>
</feature>
<dbReference type="PANTHER" id="PTHR30252:SF0">
    <property type="entry name" value="PEPTIDE TRANSPORTER CSTA"/>
    <property type="match status" value="1"/>
</dbReference>
<evidence type="ECO:0000256" key="5">
    <source>
        <dbReference type="ARBA" id="ARBA00022989"/>
    </source>
</evidence>
<keyword evidence="10" id="KW-1185">Reference proteome</keyword>
<evidence type="ECO:0000313" key="9">
    <source>
        <dbReference type="EMBL" id="MBK1791834.1"/>
    </source>
</evidence>
<evidence type="ECO:0000256" key="3">
    <source>
        <dbReference type="ARBA" id="ARBA00022475"/>
    </source>
</evidence>
<comment type="similarity">
    <text evidence="2">Belongs to the peptide transporter carbon starvation (CstA) (TC 2.A.114) family.</text>
</comment>
<evidence type="ECO:0000256" key="7">
    <source>
        <dbReference type="SAM" id="Phobius"/>
    </source>
</evidence>
<feature type="transmembrane region" description="Helical" evidence="7">
    <location>
        <begin position="302"/>
        <end position="323"/>
    </location>
</feature>
<feature type="transmembrane region" description="Helical" evidence="7">
    <location>
        <begin position="161"/>
        <end position="179"/>
    </location>
</feature>
<evidence type="ECO:0000256" key="6">
    <source>
        <dbReference type="ARBA" id="ARBA00023136"/>
    </source>
</evidence>
<dbReference type="GO" id="GO:0009267">
    <property type="term" value="P:cellular response to starvation"/>
    <property type="evidence" value="ECO:0007669"/>
    <property type="project" value="InterPro"/>
</dbReference>
<organism evidence="9 10">
    <name type="scientific">Persicirhabdus sediminis</name>
    <dbReference type="NCBI Taxonomy" id="454144"/>
    <lineage>
        <taxon>Bacteria</taxon>
        <taxon>Pseudomonadati</taxon>
        <taxon>Verrucomicrobiota</taxon>
        <taxon>Verrucomicrobiia</taxon>
        <taxon>Verrucomicrobiales</taxon>
        <taxon>Verrucomicrobiaceae</taxon>
        <taxon>Persicirhabdus</taxon>
    </lineage>
</organism>
<evidence type="ECO:0000259" key="8">
    <source>
        <dbReference type="Pfam" id="PF02554"/>
    </source>
</evidence>
<reference evidence="9" key="1">
    <citation type="submission" date="2021-01" db="EMBL/GenBank/DDBJ databases">
        <title>Modified the classification status of verrucomicrobia.</title>
        <authorList>
            <person name="Feng X."/>
        </authorList>
    </citation>
    <scope>NUCLEOTIDE SEQUENCE</scope>
    <source>
        <strain evidence="9">_KCTC 22039</strain>
    </source>
</reference>
<feature type="transmembrane region" description="Helical" evidence="7">
    <location>
        <begin position="85"/>
        <end position="109"/>
    </location>
</feature>
<gene>
    <name evidence="9" type="ORF">JIN82_11785</name>
</gene>
<keyword evidence="5 7" id="KW-1133">Transmembrane helix</keyword>
<keyword evidence="3" id="KW-1003">Cell membrane</keyword>
<keyword evidence="4 7" id="KW-0812">Transmembrane</keyword>
<protein>
    <submittedName>
        <fullName evidence="9">Carbon starvation protein A</fullName>
    </submittedName>
</protein>
<feature type="transmembrane region" description="Helical" evidence="7">
    <location>
        <begin position="343"/>
        <end position="366"/>
    </location>
</feature>
<feature type="transmembrane region" description="Helical" evidence="7">
    <location>
        <begin position="256"/>
        <end position="275"/>
    </location>
</feature>
<dbReference type="AlphaFoldDB" id="A0A8J7SK62"/>
<dbReference type="RefSeq" id="WP_200311848.1">
    <property type="nucleotide sequence ID" value="NZ_JAENIM010000041.1"/>
</dbReference>
<feature type="transmembrane region" description="Helical" evidence="7">
    <location>
        <begin position="186"/>
        <end position="204"/>
    </location>
</feature>
<feature type="domain" description="CstA N-terminal" evidence="8">
    <location>
        <begin position="5"/>
        <end position="558"/>
    </location>
</feature>
<feature type="transmembrane region" description="Helical" evidence="7">
    <location>
        <begin position="411"/>
        <end position="433"/>
    </location>
</feature>
<feature type="transmembrane region" description="Helical" evidence="7">
    <location>
        <begin position="580"/>
        <end position="598"/>
    </location>
</feature>
<dbReference type="GO" id="GO:0005886">
    <property type="term" value="C:plasma membrane"/>
    <property type="evidence" value="ECO:0007669"/>
    <property type="project" value="UniProtKB-SubCell"/>
</dbReference>
<dbReference type="EMBL" id="JAENIM010000041">
    <property type="protein sequence ID" value="MBK1791834.1"/>
    <property type="molecule type" value="Genomic_DNA"/>
</dbReference>